<name>A0ACD3AP76_9AGAR</name>
<reference evidence="1 2" key="1">
    <citation type="journal article" date="2019" name="Nat. Ecol. Evol.">
        <title>Megaphylogeny resolves global patterns of mushroom evolution.</title>
        <authorList>
            <person name="Varga T."/>
            <person name="Krizsan K."/>
            <person name="Foldi C."/>
            <person name="Dima B."/>
            <person name="Sanchez-Garcia M."/>
            <person name="Sanchez-Ramirez S."/>
            <person name="Szollosi G.J."/>
            <person name="Szarkandi J.G."/>
            <person name="Papp V."/>
            <person name="Albert L."/>
            <person name="Andreopoulos W."/>
            <person name="Angelini C."/>
            <person name="Antonin V."/>
            <person name="Barry K.W."/>
            <person name="Bougher N.L."/>
            <person name="Buchanan P."/>
            <person name="Buyck B."/>
            <person name="Bense V."/>
            <person name="Catcheside P."/>
            <person name="Chovatia M."/>
            <person name="Cooper J."/>
            <person name="Damon W."/>
            <person name="Desjardin D."/>
            <person name="Finy P."/>
            <person name="Geml J."/>
            <person name="Haridas S."/>
            <person name="Hughes K."/>
            <person name="Justo A."/>
            <person name="Karasinski D."/>
            <person name="Kautmanova I."/>
            <person name="Kiss B."/>
            <person name="Kocsube S."/>
            <person name="Kotiranta H."/>
            <person name="LaButti K.M."/>
            <person name="Lechner B.E."/>
            <person name="Liimatainen K."/>
            <person name="Lipzen A."/>
            <person name="Lukacs Z."/>
            <person name="Mihaltcheva S."/>
            <person name="Morgado L.N."/>
            <person name="Niskanen T."/>
            <person name="Noordeloos M.E."/>
            <person name="Ohm R.A."/>
            <person name="Ortiz-Santana B."/>
            <person name="Ovrebo C."/>
            <person name="Racz N."/>
            <person name="Riley R."/>
            <person name="Savchenko A."/>
            <person name="Shiryaev A."/>
            <person name="Soop K."/>
            <person name="Spirin V."/>
            <person name="Szebenyi C."/>
            <person name="Tomsovsky M."/>
            <person name="Tulloss R.E."/>
            <person name="Uehling J."/>
            <person name="Grigoriev I.V."/>
            <person name="Vagvolgyi C."/>
            <person name="Papp T."/>
            <person name="Martin F.M."/>
            <person name="Miettinen O."/>
            <person name="Hibbett D.S."/>
            <person name="Nagy L.G."/>
        </authorList>
    </citation>
    <scope>NUCLEOTIDE SEQUENCE [LARGE SCALE GENOMIC DNA]</scope>
    <source>
        <strain evidence="1 2">NL-1719</strain>
    </source>
</reference>
<proteinExistence type="predicted"/>
<accession>A0ACD3AP76</accession>
<evidence type="ECO:0000313" key="1">
    <source>
        <dbReference type="EMBL" id="TFK67743.1"/>
    </source>
</evidence>
<sequence length="227" mass="24640">MTESRIVDLTHQLRSGISIYPGDAAFTCRPHLTIQEHQCAVTSLTLGSHTGTHIDAPSHFILGGKSIDQIPLSSLIGDALIVHVDQKGNRGRISWDDIKMAVEENLGVRKILLIRTGWDKHWGTETYFEHPYLTKDAAERIVASGVRVLGVDTLSPDETPYNGVGGDLGFGVHEVLLGAEVLIVENLTNLQELSSLGEFVVNLVPLNIAGCDGSPIRAFAQQKRQGS</sequence>
<protein>
    <submittedName>
        <fullName evidence="1">Cyclase</fullName>
    </submittedName>
</protein>
<organism evidence="1 2">
    <name type="scientific">Pluteus cervinus</name>
    <dbReference type="NCBI Taxonomy" id="181527"/>
    <lineage>
        <taxon>Eukaryota</taxon>
        <taxon>Fungi</taxon>
        <taxon>Dikarya</taxon>
        <taxon>Basidiomycota</taxon>
        <taxon>Agaricomycotina</taxon>
        <taxon>Agaricomycetes</taxon>
        <taxon>Agaricomycetidae</taxon>
        <taxon>Agaricales</taxon>
        <taxon>Pluteineae</taxon>
        <taxon>Pluteaceae</taxon>
        <taxon>Pluteus</taxon>
    </lineage>
</organism>
<gene>
    <name evidence="1" type="ORF">BDN72DRAFT_822073</name>
</gene>
<keyword evidence="2" id="KW-1185">Reference proteome</keyword>
<dbReference type="EMBL" id="ML208368">
    <property type="protein sequence ID" value="TFK67743.1"/>
    <property type="molecule type" value="Genomic_DNA"/>
</dbReference>
<evidence type="ECO:0000313" key="2">
    <source>
        <dbReference type="Proteomes" id="UP000308600"/>
    </source>
</evidence>
<dbReference type="Proteomes" id="UP000308600">
    <property type="component" value="Unassembled WGS sequence"/>
</dbReference>